<evidence type="ECO:0000256" key="1">
    <source>
        <dbReference type="PROSITE-ProRule" id="PRU00042"/>
    </source>
</evidence>
<feature type="non-terminal residue" evidence="4">
    <location>
        <position position="113"/>
    </location>
</feature>
<evidence type="ECO:0000256" key="2">
    <source>
        <dbReference type="SAM" id="MobiDB-lite"/>
    </source>
</evidence>
<proteinExistence type="predicted"/>
<keyword evidence="1" id="KW-0863">Zinc-finger</keyword>
<dbReference type="GO" id="GO:0003964">
    <property type="term" value="F:RNA-directed DNA polymerase activity"/>
    <property type="evidence" value="ECO:0007669"/>
    <property type="project" value="UniProtKB-KW"/>
</dbReference>
<accession>S4NX61</accession>
<keyword evidence="4" id="KW-0808">Transferase</keyword>
<evidence type="ECO:0000313" key="4">
    <source>
        <dbReference type="EMBL" id="JAA78260.1"/>
    </source>
</evidence>
<feature type="region of interest" description="Disordered" evidence="2">
    <location>
        <begin position="1"/>
        <end position="32"/>
    </location>
</feature>
<dbReference type="GO" id="GO:0008270">
    <property type="term" value="F:zinc ion binding"/>
    <property type="evidence" value="ECO:0007669"/>
    <property type="project" value="UniProtKB-KW"/>
</dbReference>
<dbReference type="InterPro" id="IPR013087">
    <property type="entry name" value="Znf_C2H2_type"/>
</dbReference>
<keyword evidence="1" id="KW-0479">Metal-binding</keyword>
<reference evidence="4" key="1">
    <citation type="journal article" date="2013" name="BMC Genomics">
        <title>Unscrambling butterfly oogenesis.</title>
        <authorList>
            <person name="Carter J.M."/>
            <person name="Baker S.C."/>
            <person name="Pink R."/>
            <person name="Carter D.R."/>
            <person name="Collins A."/>
            <person name="Tomlin J."/>
            <person name="Gibbs M."/>
            <person name="Breuker C.J."/>
        </authorList>
    </citation>
    <scope>NUCLEOTIDE SEQUENCE</scope>
    <source>
        <tissue evidence="4">Ovary</tissue>
    </source>
</reference>
<dbReference type="AlphaFoldDB" id="S4NX61"/>
<dbReference type="PROSITE" id="PS00028">
    <property type="entry name" value="ZINC_FINGER_C2H2_1"/>
    <property type="match status" value="1"/>
</dbReference>
<keyword evidence="4" id="KW-0548">Nucleotidyltransferase</keyword>
<name>S4NX61_9NEOP</name>
<keyword evidence="4" id="KW-0695">RNA-directed DNA polymerase</keyword>
<organism evidence="4">
    <name type="scientific">Pararge aegeria</name>
    <name type="common">speckled wood butterfly</name>
    <dbReference type="NCBI Taxonomy" id="116150"/>
    <lineage>
        <taxon>Eukaryota</taxon>
        <taxon>Metazoa</taxon>
        <taxon>Ecdysozoa</taxon>
        <taxon>Arthropoda</taxon>
        <taxon>Hexapoda</taxon>
        <taxon>Insecta</taxon>
        <taxon>Pterygota</taxon>
        <taxon>Neoptera</taxon>
        <taxon>Endopterygota</taxon>
        <taxon>Lepidoptera</taxon>
        <taxon>Glossata</taxon>
        <taxon>Ditrysia</taxon>
        <taxon>Papilionoidea</taxon>
        <taxon>Nymphalidae</taxon>
        <taxon>Satyrinae</taxon>
        <taxon>Satyrini</taxon>
        <taxon>Parargina</taxon>
        <taxon>Pararge</taxon>
    </lineage>
</organism>
<dbReference type="EMBL" id="GAIX01014300">
    <property type="protein sequence ID" value="JAA78260.1"/>
    <property type="molecule type" value="Transcribed_RNA"/>
</dbReference>
<keyword evidence="1" id="KW-0862">Zinc</keyword>
<reference evidence="4" key="2">
    <citation type="submission" date="2013-05" db="EMBL/GenBank/DDBJ databases">
        <authorList>
            <person name="Carter J.-M."/>
            <person name="Baker S.C."/>
            <person name="Pink R."/>
            <person name="Carter D.R.F."/>
            <person name="Collins A."/>
            <person name="Tomlin J."/>
            <person name="Gibbs M."/>
            <person name="Breuker C.J."/>
        </authorList>
    </citation>
    <scope>NUCLEOTIDE SEQUENCE</scope>
    <source>
        <tissue evidence="4">Ovary</tissue>
    </source>
</reference>
<evidence type="ECO:0000259" key="3">
    <source>
        <dbReference type="PROSITE" id="PS50157"/>
    </source>
</evidence>
<feature type="domain" description="C2H2-type" evidence="3">
    <location>
        <begin position="26"/>
        <end position="54"/>
    </location>
</feature>
<protein>
    <submittedName>
        <fullName evidence="4">Reverse transcriptase</fullName>
    </submittedName>
</protein>
<sequence length="113" mass="12071">MVNSSSAAQPGASGESVGSAGRASEWNCPSCGRGFRTKTGLGVHRRRAHPVEANAEAAPSQVKRRWLDEELDLLARTEALLTLEASGPCTNVALAARLPQLHRTLEAIKGQRR</sequence>
<dbReference type="PROSITE" id="PS50157">
    <property type="entry name" value="ZINC_FINGER_C2H2_2"/>
    <property type="match status" value="1"/>
</dbReference>